<keyword evidence="3" id="KW-1185">Reference proteome</keyword>
<feature type="compositionally biased region" description="Low complexity" evidence="1">
    <location>
        <begin position="1"/>
        <end position="10"/>
    </location>
</feature>
<evidence type="ECO:0000256" key="1">
    <source>
        <dbReference type="SAM" id="MobiDB-lite"/>
    </source>
</evidence>
<sequence length="62" mass="6592">QQQQQQQQQQPHSGSSTPGGGKHGTDWMKLAGGMAAGGLTLAGGKKLLEQLTEDKHKPAQHY</sequence>
<dbReference type="AlphaFoldDB" id="A0A9P6R235"/>
<name>A0A9P6R235_9FUNG</name>
<feature type="non-terminal residue" evidence="2">
    <location>
        <position position="1"/>
    </location>
</feature>
<organism evidence="2 3">
    <name type="scientific">Dissophora globulifera</name>
    <dbReference type="NCBI Taxonomy" id="979702"/>
    <lineage>
        <taxon>Eukaryota</taxon>
        <taxon>Fungi</taxon>
        <taxon>Fungi incertae sedis</taxon>
        <taxon>Mucoromycota</taxon>
        <taxon>Mortierellomycotina</taxon>
        <taxon>Mortierellomycetes</taxon>
        <taxon>Mortierellales</taxon>
        <taxon>Mortierellaceae</taxon>
        <taxon>Dissophora</taxon>
    </lineage>
</organism>
<protein>
    <submittedName>
        <fullName evidence="2">Uncharacterized protein</fullName>
    </submittedName>
</protein>
<dbReference type="Proteomes" id="UP000738325">
    <property type="component" value="Unassembled WGS sequence"/>
</dbReference>
<gene>
    <name evidence="2" type="ORF">BGZ99_010497</name>
</gene>
<accession>A0A9P6R235</accession>
<evidence type="ECO:0000313" key="2">
    <source>
        <dbReference type="EMBL" id="KAG0310888.1"/>
    </source>
</evidence>
<reference evidence="2" key="1">
    <citation type="journal article" date="2020" name="Fungal Divers.">
        <title>Resolving the Mortierellaceae phylogeny through synthesis of multi-gene phylogenetics and phylogenomics.</title>
        <authorList>
            <person name="Vandepol N."/>
            <person name="Liber J."/>
            <person name="Desiro A."/>
            <person name="Na H."/>
            <person name="Kennedy M."/>
            <person name="Barry K."/>
            <person name="Grigoriev I.V."/>
            <person name="Miller A.N."/>
            <person name="O'Donnell K."/>
            <person name="Stajich J.E."/>
            <person name="Bonito G."/>
        </authorList>
    </citation>
    <scope>NUCLEOTIDE SEQUENCE</scope>
    <source>
        <strain evidence="2">REB-010B</strain>
    </source>
</reference>
<evidence type="ECO:0000313" key="3">
    <source>
        <dbReference type="Proteomes" id="UP000738325"/>
    </source>
</evidence>
<proteinExistence type="predicted"/>
<dbReference type="EMBL" id="JAAAIP010000993">
    <property type="protein sequence ID" value="KAG0310888.1"/>
    <property type="molecule type" value="Genomic_DNA"/>
</dbReference>
<comment type="caution">
    <text evidence="2">The sequence shown here is derived from an EMBL/GenBank/DDBJ whole genome shotgun (WGS) entry which is preliminary data.</text>
</comment>
<feature type="region of interest" description="Disordered" evidence="1">
    <location>
        <begin position="1"/>
        <end position="29"/>
    </location>
</feature>